<reference evidence="2" key="1">
    <citation type="submission" date="2015-06" db="EMBL/GenBank/DDBJ databases">
        <authorList>
            <person name="Nguyen H."/>
        </authorList>
    </citation>
    <scope>NUCLEOTIDE SEQUENCE</scope>
    <source>
        <strain evidence="2">DAOM 180753</strain>
    </source>
</reference>
<dbReference type="EMBL" id="LACB01000008">
    <property type="protein sequence ID" value="KAJ9492653.1"/>
    <property type="molecule type" value="Genomic_DNA"/>
</dbReference>
<protein>
    <submittedName>
        <fullName evidence="2">Uncharacterized protein</fullName>
    </submittedName>
</protein>
<accession>A0AAI9TSL8</accession>
<dbReference type="Proteomes" id="UP001227192">
    <property type="component" value="Unassembled WGS sequence"/>
</dbReference>
<evidence type="ECO:0000256" key="1">
    <source>
        <dbReference type="SAM" id="MobiDB-lite"/>
    </source>
</evidence>
<proteinExistence type="predicted"/>
<dbReference type="AlphaFoldDB" id="A0AAI9TSL8"/>
<comment type="caution">
    <text evidence="2">The sequence shown here is derived from an EMBL/GenBank/DDBJ whole genome shotgun (WGS) entry which is preliminary data.</text>
</comment>
<keyword evidence="3" id="KW-1185">Reference proteome</keyword>
<evidence type="ECO:0000313" key="3">
    <source>
        <dbReference type="Proteomes" id="UP001227192"/>
    </source>
</evidence>
<reference evidence="2" key="2">
    <citation type="journal article" date="2016" name="Fungal Biol.">
        <title>Ochratoxin A production by Penicillium thymicola.</title>
        <authorList>
            <person name="Nguyen H.D.T."/>
            <person name="McMullin D.R."/>
            <person name="Ponomareva E."/>
            <person name="Riley R."/>
            <person name="Pomraning K.R."/>
            <person name="Baker S.E."/>
            <person name="Seifert K.A."/>
        </authorList>
    </citation>
    <scope>NUCLEOTIDE SEQUENCE</scope>
    <source>
        <strain evidence="2">DAOM 180753</strain>
    </source>
</reference>
<name>A0AAI9TSL8_PENTH</name>
<sequence>MNYDNGEGPSRTNNNNNNNVIPSPTFGVGAPSDRNWNGITKMIYTAGDQGDKLPAVGSSVLYKLDPQLKHKEEFDQWYEGIVKILRGHNLHRLIDNAIERPLRNSPNAELWIQLSMQISAWLAHCIDPVVVRDITSTGECTDKSRFQFRQICLYPRFD</sequence>
<gene>
    <name evidence="2" type="ORF">VN97_g549</name>
</gene>
<evidence type="ECO:0000313" key="2">
    <source>
        <dbReference type="EMBL" id="KAJ9492653.1"/>
    </source>
</evidence>
<organism evidence="2 3">
    <name type="scientific">Penicillium thymicola</name>
    <dbReference type="NCBI Taxonomy" id="293382"/>
    <lineage>
        <taxon>Eukaryota</taxon>
        <taxon>Fungi</taxon>
        <taxon>Dikarya</taxon>
        <taxon>Ascomycota</taxon>
        <taxon>Pezizomycotina</taxon>
        <taxon>Eurotiomycetes</taxon>
        <taxon>Eurotiomycetidae</taxon>
        <taxon>Eurotiales</taxon>
        <taxon>Aspergillaceae</taxon>
        <taxon>Penicillium</taxon>
    </lineage>
</organism>
<feature type="region of interest" description="Disordered" evidence="1">
    <location>
        <begin position="1"/>
        <end position="32"/>
    </location>
</feature>